<dbReference type="Gene3D" id="3.40.47.10">
    <property type="match status" value="1"/>
</dbReference>
<evidence type="ECO:0000313" key="2">
    <source>
        <dbReference type="EMBL" id="CQD20867.1"/>
    </source>
</evidence>
<accession>A0A0U1DQN0</accession>
<gene>
    <name evidence="2" type="ORF">BN970_04812</name>
</gene>
<dbReference type="GO" id="GO:0016746">
    <property type="term" value="F:acyltransferase activity"/>
    <property type="evidence" value="ECO:0007669"/>
    <property type="project" value="InterPro"/>
</dbReference>
<name>A0A0U1DQN0_9MYCO</name>
<evidence type="ECO:0000256" key="1">
    <source>
        <dbReference type="SAM" id="MobiDB-lite"/>
    </source>
</evidence>
<keyword evidence="2" id="KW-0808">Transferase</keyword>
<reference evidence="2 3" key="1">
    <citation type="submission" date="2015-03" db="EMBL/GenBank/DDBJ databases">
        <authorList>
            <person name="Murphy D."/>
        </authorList>
    </citation>
    <scope>NUCLEOTIDE SEQUENCE [LARGE SCALE GENOMIC DNA]</scope>
    <source>
        <strain evidence="2 3">D16</strain>
    </source>
</reference>
<evidence type="ECO:0000313" key="3">
    <source>
        <dbReference type="Proteomes" id="UP000182227"/>
    </source>
</evidence>
<organism evidence="2 3">
    <name type="scientific">Mycolicibacterium conceptionense</name>
    <dbReference type="NCBI Taxonomy" id="451644"/>
    <lineage>
        <taxon>Bacteria</taxon>
        <taxon>Bacillati</taxon>
        <taxon>Actinomycetota</taxon>
        <taxon>Actinomycetes</taxon>
        <taxon>Mycobacteriales</taxon>
        <taxon>Mycobacteriaceae</taxon>
        <taxon>Mycolicibacterium</taxon>
    </lineage>
</organism>
<proteinExistence type="predicted"/>
<dbReference type="Proteomes" id="UP000182227">
    <property type="component" value="Unassembled WGS sequence"/>
</dbReference>
<feature type="region of interest" description="Disordered" evidence="1">
    <location>
        <begin position="119"/>
        <end position="148"/>
    </location>
</feature>
<dbReference type="SUPFAM" id="SSF53901">
    <property type="entry name" value="Thiolase-like"/>
    <property type="match status" value="1"/>
</dbReference>
<dbReference type="AlphaFoldDB" id="A0A0U1DQN0"/>
<sequence length="148" mass="15282">MSVEARTPVVVGVGDVTHRGDDFVDPIDLAVEAARRAVRDAGRAVERRIDTVATPGILVIPRDNPASRIAEAMRIGPARRISCPVGGNTPQYLVEVLGGEIAKGRADVVLVVGAESGHSARKLQGGGLLNSPPPPRSGDESLATPAPG</sequence>
<protein>
    <submittedName>
        <fullName evidence="2">Acetyl-CoA acetyltransferase</fullName>
    </submittedName>
</protein>
<dbReference type="EMBL" id="CTEF01000004">
    <property type="protein sequence ID" value="CQD20867.1"/>
    <property type="molecule type" value="Genomic_DNA"/>
</dbReference>
<dbReference type="InterPro" id="IPR016039">
    <property type="entry name" value="Thiolase-like"/>
</dbReference>